<organism evidence="1 2">
    <name type="scientific">Rangifer tarandus platyrhynchus</name>
    <name type="common">Svalbard reindeer</name>
    <dbReference type="NCBI Taxonomy" id="3082113"/>
    <lineage>
        <taxon>Eukaryota</taxon>
        <taxon>Metazoa</taxon>
        <taxon>Chordata</taxon>
        <taxon>Craniata</taxon>
        <taxon>Vertebrata</taxon>
        <taxon>Euteleostomi</taxon>
        <taxon>Mammalia</taxon>
        <taxon>Eutheria</taxon>
        <taxon>Laurasiatheria</taxon>
        <taxon>Artiodactyla</taxon>
        <taxon>Ruminantia</taxon>
        <taxon>Pecora</taxon>
        <taxon>Cervidae</taxon>
        <taxon>Odocoileinae</taxon>
        <taxon>Rangifer</taxon>
    </lineage>
</organism>
<protein>
    <submittedName>
        <fullName evidence="1">Uncharacterized protein</fullName>
    </submittedName>
</protein>
<reference evidence="1" key="1">
    <citation type="submission" date="2023-05" db="EMBL/GenBank/DDBJ databases">
        <authorList>
            <consortium name="ELIXIR-Norway"/>
        </authorList>
    </citation>
    <scope>NUCLEOTIDE SEQUENCE</scope>
</reference>
<dbReference type="EMBL" id="OX596093">
    <property type="protein sequence ID" value="CAN0572131.1"/>
    <property type="molecule type" value="Genomic_DNA"/>
</dbReference>
<accession>A0AC60A9G3</accession>
<gene>
    <name evidence="1" type="ORF">MRATA1EN22A_LOCUS28422</name>
</gene>
<evidence type="ECO:0000313" key="2">
    <source>
        <dbReference type="Proteomes" id="UP001162501"/>
    </source>
</evidence>
<name>A0AC60A9G3_RANTA</name>
<sequence>MNKNSSGRAQELTWGTSAVVKQKSGDNCTERGGSDSFTLLTSPLLRTEADTSSLNISLLPPSRPEASPWSAGSTLAVNPDVCSGSGGKTHPGSLQRTPPRCAHSGPAPPAAHLHATGLSSITGHRALCVPVMRPCNHSGVADSRDPLPADGLWTQNQPSPPTLACTVGLPCS</sequence>
<proteinExistence type="predicted"/>
<evidence type="ECO:0000313" key="1">
    <source>
        <dbReference type="EMBL" id="CAN0572131.1"/>
    </source>
</evidence>
<dbReference type="Proteomes" id="UP001162501">
    <property type="component" value="Chromosome 9"/>
</dbReference>
<reference evidence="1" key="2">
    <citation type="submission" date="2025-03" db="EMBL/GenBank/DDBJ databases">
        <authorList>
            <consortium name="ELIXIR-Norway"/>
            <consortium name="Elixir Norway"/>
        </authorList>
    </citation>
    <scope>NUCLEOTIDE SEQUENCE</scope>
</reference>